<evidence type="ECO:0000313" key="1">
    <source>
        <dbReference type="EMBL" id="JAH85870.1"/>
    </source>
</evidence>
<organism evidence="1">
    <name type="scientific">Anguilla anguilla</name>
    <name type="common">European freshwater eel</name>
    <name type="synonym">Muraena anguilla</name>
    <dbReference type="NCBI Taxonomy" id="7936"/>
    <lineage>
        <taxon>Eukaryota</taxon>
        <taxon>Metazoa</taxon>
        <taxon>Chordata</taxon>
        <taxon>Craniata</taxon>
        <taxon>Vertebrata</taxon>
        <taxon>Euteleostomi</taxon>
        <taxon>Actinopterygii</taxon>
        <taxon>Neopterygii</taxon>
        <taxon>Teleostei</taxon>
        <taxon>Anguilliformes</taxon>
        <taxon>Anguillidae</taxon>
        <taxon>Anguilla</taxon>
    </lineage>
</organism>
<dbReference type="AlphaFoldDB" id="A0A0E9W8I6"/>
<protein>
    <submittedName>
        <fullName evidence="1">Uncharacterized protein</fullName>
    </submittedName>
</protein>
<reference evidence="1" key="2">
    <citation type="journal article" date="2015" name="Fish Shellfish Immunol.">
        <title>Early steps in the European eel (Anguilla anguilla)-Vibrio vulnificus interaction in the gills: Role of the RtxA13 toxin.</title>
        <authorList>
            <person name="Callol A."/>
            <person name="Pajuelo D."/>
            <person name="Ebbesson L."/>
            <person name="Teles M."/>
            <person name="MacKenzie S."/>
            <person name="Amaro C."/>
        </authorList>
    </citation>
    <scope>NUCLEOTIDE SEQUENCE</scope>
</reference>
<name>A0A0E9W8I6_ANGAN</name>
<accession>A0A0E9W8I6</accession>
<dbReference type="EMBL" id="GBXM01022707">
    <property type="protein sequence ID" value="JAH85870.1"/>
    <property type="molecule type" value="Transcribed_RNA"/>
</dbReference>
<sequence length="32" mass="3741">MHPKDHRIRLFLALICRTNVLNVRVQSGKTHS</sequence>
<proteinExistence type="predicted"/>
<reference evidence="1" key="1">
    <citation type="submission" date="2014-11" db="EMBL/GenBank/DDBJ databases">
        <authorList>
            <person name="Amaro Gonzalez C."/>
        </authorList>
    </citation>
    <scope>NUCLEOTIDE SEQUENCE</scope>
</reference>